<accession>A0AAP0HZ67</accession>
<feature type="signal peptide" evidence="1">
    <location>
        <begin position="1"/>
        <end position="26"/>
    </location>
</feature>
<feature type="chain" id="PRO_5042947039" evidence="1">
    <location>
        <begin position="27"/>
        <end position="59"/>
    </location>
</feature>
<gene>
    <name evidence="2" type="ORF">Scep_025054</name>
</gene>
<dbReference type="EMBL" id="JBBNAG010000010">
    <property type="protein sequence ID" value="KAK9101624.1"/>
    <property type="molecule type" value="Genomic_DNA"/>
</dbReference>
<evidence type="ECO:0000313" key="3">
    <source>
        <dbReference type="Proteomes" id="UP001419268"/>
    </source>
</evidence>
<dbReference type="AlphaFoldDB" id="A0AAP0HZ67"/>
<organism evidence="2 3">
    <name type="scientific">Stephania cephalantha</name>
    <dbReference type="NCBI Taxonomy" id="152367"/>
    <lineage>
        <taxon>Eukaryota</taxon>
        <taxon>Viridiplantae</taxon>
        <taxon>Streptophyta</taxon>
        <taxon>Embryophyta</taxon>
        <taxon>Tracheophyta</taxon>
        <taxon>Spermatophyta</taxon>
        <taxon>Magnoliopsida</taxon>
        <taxon>Ranunculales</taxon>
        <taxon>Menispermaceae</taxon>
        <taxon>Menispermoideae</taxon>
        <taxon>Cissampelideae</taxon>
        <taxon>Stephania</taxon>
    </lineage>
</organism>
<dbReference type="Proteomes" id="UP001419268">
    <property type="component" value="Unassembled WGS sequence"/>
</dbReference>
<name>A0AAP0HZ67_9MAGN</name>
<proteinExistence type="predicted"/>
<keyword evidence="1" id="KW-0732">Signal</keyword>
<comment type="caution">
    <text evidence="2">The sequence shown here is derived from an EMBL/GenBank/DDBJ whole genome shotgun (WGS) entry which is preliminary data.</text>
</comment>
<evidence type="ECO:0000313" key="2">
    <source>
        <dbReference type="EMBL" id="KAK9101624.1"/>
    </source>
</evidence>
<sequence>MADLLKVKTMRMLLVLAKHALQMVEASYVQVLCRKDWRLHVHTYDAGVDLLSATTAPRV</sequence>
<protein>
    <submittedName>
        <fullName evidence="2">Uncharacterized protein</fullName>
    </submittedName>
</protein>
<keyword evidence="3" id="KW-1185">Reference proteome</keyword>
<evidence type="ECO:0000256" key="1">
    <source>
        <dbReference type="SAM" id="SignalP"/>
    </source>
</evidence>
<reference evidence="2 3" key="1">
    <citation type="submission" date="2024-01" db="EMBL/GenBank/DDBJ databases">
        <title>Genome assemblies of Stephania.</title>
        <authorList>
            <person name="Yang L."/>
        </authorList>
    </citation>
    <scope>NUCLEOTIDE SEQUENCE [LARGE SCALE GENOMIC DNA]</scope>
    <source>
        <strain evidence="2">JXDWG</strain>
        <tissue evidence="2">Leaf</tissue>
    </source>
</reference>